<name>A0A834M2Q1_RHYFE</name>
<gene>
    <name evidence="2" type="ORF">GWI33_021169</name>
</gene>
<dbReference type="OrthoDB" id="6779015at2759"/>
<sequence>ICGEYHRARILEVILKSNEARVFCIDYGRICKVHFSGIYFLKTDFADLPAQAIRCQLHNIAPKLRNRIWPRSACTAFKEMVNRKDIKMKIVYVNWDEECTGVLLTDITDVDNTYNVNEEMVNKGFGYWENQSIYPPLKLGDSTSNVERLYFFPMFLELELGFAQSASEMYTLEELGVPVQFCLPQYFSTNNDVSKFPGCIINQESLEYAEQCFIETIRYQQKYSPLTITATKNMNFELLCDFNFFRDLKHDLIKFNQFNQERPVIYDIALPGQLSRHLIDCDNKL</sequence>
<keyword evidence="3" id="KW-1185">Reference proteome</keyword>
<dbReference type="GO" id="GO:0005737">
    <property type="term" value="C:cytoplasm"/>
    <property type="evidence" value="ECO:0007669"/>
    <property type="project" value="UniProtKB-ARBA"/>
</dbReference>
<feature type="non-terminal residue" evidence="2">
    <location>
        <position position="1"/>
    </location>
</feature>
<dbReference type="PANTHER" id="PTHR22948">
    <property type="entry name" value="TUDOR DOMAIN CONTAINING PROTEIN"/>
    <property type="match status" value="1"/>
</dbReference>
<dbReference type="Gene3D" id="2.30.30.140">
    <property type="match status" value="1"/>
</dbReference>
<dbReference type="InterPro" id="IPR035437">
    <property type="entry name" value="SNase_OB-fold_sf"/>
</dbReference>
<dbReference type="SUPFAM" id="SSF50199">
    <property type="entry name" value="Staphylococcal nuclease"/>
    <property type="match status" value="1"/>
</dbReference>
<dbReference type="Proteomes" id="UP000625711">
    <property type="component" value="Unassembled WGS sequence"/>
</dbReference>
<protein>
    <recommendedName>
        <fullName evidence="1">Tudor domain-containing protein</fullName>
    </recommendedName>
</protein>
<dbReference type="Pfam" id="PF00567">
    <property type="entry name" value="TUDOR"/>
    <property type="match status" value="1"/>
</dbReference>
<comment type="caution">
    <text evidence="2">The sequence shown here is derived from an EMBL/GenBank/DDBJ whole genome shotgun (WGS) entry which is preliminary data.</text>
</comment>
<dbReference type="SUPFAM" id="SSF63748">
    <property type="entry name" value="Tudor/PWWP/MBT"/>
    <property type="match status" value="1"/>
</dbReference>
<dbReference type="PANTHER" id="PTHR22948:SF29">
    <property type="entry name" value="FI02030P-RELATED"/>
    <property type="match status" value="1"/>
</dbReference>
<feature type="domain" description="Tudor" evidence="1">
    <location>
        <begin position="1"/>
        <end position="48"/>
    </location>
</feature>
<evidence type="ECO:0000313" key="3">
    <source>
        <dbReference type="Proteomes" id="UP000625711"/>
    </source>
</evidence>
<dbReference type="EMBL" id="JAACXV010014617">
    <property type="protein sequence ID" value="KAF7265411.1"/>
    <property type="molecule type" value="Genomic_DNA"/>
</dbReference>
<accession>A0A834M2Q1</accession>
<dbReference type="InterPro" id="IPR002999">
    <property type="entry name" value="Tudor"/>
</dbReference>
<reference evidence="2" key="1">
    <citation type="submission" date="2020-08" db="EMBL/GenBank/DDBJ databases">
        <title>Genome sequencing and assembly of the red palm weevil Rhynchophorus ferrugineus.</title>
        <authorList>
            <person name="Dias G.B."/>
            <person name="Bergman C.M."/>
            <person name="Manee M."/>
        </authorList>
    </citation>
    <scope>NUCLEOTIDE SEQUENCE</scope>
    <source>
        <strain evidence="2">AA-2017</strain>
        <tissue evidence="2">Whole larva</tissue>
    </source>
</reference>
<organism evidence="2 3">
    <name type="scientific">Rhynchophorus ferrugineus</name>
    <name type="common">Red palm weevil</name>
    <name type="synonym">Curculio ferrugineus</name>
    <dbReference type="NCBI Taxonomy" id="354439"/>
    <lineage>
        <taxon>Eukaryota</taxon>
        <taxon>Metazoa</taxon>
        <taxon>Ecdysozoa</taxon>
        <taxon>Arthropoda</taxon>
        <taxon>Hexapoda</taxon>
        <taxon>Insecta</taxon>
        <taxon>Pterygota</taxon>
        <taxon>Neoptera</taxon>
        <taxon>Endopterygota</taxon>
        <taxon>Coleoptera</taxon>
        <taxon>Polyphaga</taxon>
        <taxon>Cucujiformia</taxon>
        <taxon>Curculionidae</taxon>
        <taxon>Dryophthorinae</taxon>
        <taxon>Rhynchophorus</taxon>
    </lineage>
</organism>
<dbReference type="PROSITE" id="PS50304">
    <property type="entry name" value="TUDOR"/>
    <property type="match status" value="1"/>
</dbReference>
<dbReference type="AlphaFoldDB" id="A0A834M2Q1"/>
<evidence type="ECO:0000313" key="2">
    <source>
        <dbReference type="EMBL" id="KAF7265411.1"/>
    </source>
</evidence>
<proteinExistence type="predicted"/>
<dbReference type="InterPro" id="IPR050621">
    <property type="entry name" value="Tudor_domain_containing"/>
</dbReference>
<dbReference type="Gene3D" id="2.40.50.90">
    <property type="match status" value="1"/>
</dbReference>
<evidence type="ECO:0000259" key="1">
    <source>
        <dbReference type="PROSITE" id="PS50304"/>
    </source>
</evidence>